<evidence type="ECO:0000313" key="5">
    <source>
        <dbReference type="Proteomes" id="UP000501107"/>
    </source>
</evidence>
<proteinExistence type="predicted"/>
<evidence type="ECO:0000313" key="4">
    <source>
        <dbReference type="Proteomes" id="UP000031876"/>
    </source>
</evidence>
<geneLocation type="plasmid" evidence="1 4">
    <name>2</name>
</geneLocation>
<dbReference type="EMBL" id="CP053979">
    <property type="protein sequence ID" value="QKH22611.1"/>
    <property type="molecule type" value="Genomic_DNA"/>
</dbReference>
<protein>
    <submittedName>
        <fullName evidence="3">Uncharacterized protein</fullName>
    </submittedName>
</protein>
<dbReference type="AlphaFoldDB" id="A0A0B5NLK3"/>
<sequence length="137" mass="15636">MLKEYTAYQLKDGQTDEIFSIITKSSMELVKVYRNGKESVVGWNEIVLNLDSDYWSIEVEGKTEDNAQKIGTYSRYKIVNAKKNKSFNVITRGESDLIMVGYLDEDGEINVNTYAWSSVLGMLVNGVWIIEKQLATF</sequence>
<dbReference type="EMBL" id="VKQN01000001">
    <property type="protein sequence ID" value="MDR4174731.1"/>
    <property type="molecule type" value="Genomic_DNA"/>
</dbReference>
<reference evidence="3 5" key="3">
    <citation type="submission" date="2020-05" db="EMBL/GenBank/DDBJ databases">
        <title>FDA dAtabase for Regulatory Grade micrObial Sequences (FDA-ARGOS): Supporting development and validation of Infectious Disease Dx tests.</title>
        <authorList>
            <person name="Nelson B."/>
            <person name="Plummer A."/>
            <person name="Tallon L."/>
            <person name="Sadzewicz L."/>
            <person name="Zhao X."/>
            <person name="Vavikolanu K."/>
            <person name="Mehta A."/>
            <person name="Aluvathingal J."/>
            <person name="Nadendla S."/>
            <person name="Myers T."/>
            <person name="Yan Y."/>
            <person name="Sichtig H."/>
        </authorList>
    </citation>
    <scope>NUCLEOTIDE SEQUENCE [LARGE SCALE GENOMIC DNA]</scope>
    <source>
        <strain evidence="3 5">FDAARGOS_795</strain>
        <plasmid evidence="3 5">unnamed3</plasmid>
    </source>
</reference>
<reference evidence="2" key="2">
    <citation type="submission" date="2019-07" db="EMBL/GenBank/DDBJ databases">
        <title>Phylogenomic Reclassification of ATCC Bacillus Strains and Various Taxa within the Genus Bacillus.</title>
        <authorList>
            <person name="Riojas M.A."/>
            <person name="Frank A.M."/>
            <person name="Fenn S.L."/>
            <person name="King S.P."/>
            <person name="Brower S.M."/>
            <person name="Hazbon M.H."/>
        </authorList>
    </citation>
    <scope>NUCLEOTIDE SEQUENCE</scope>
    <source>
        <strain evidence="2">ATCC 35646</strain>
    </source>
</reference>
<dbReference type="Proteomes" id="UP000501107">
    <property type="component" value="Plasmid unnamed3"/>
</dbReference>
<evidence type="ECO:0000313" key="3">
    <source>
        <dbReference type="EMBL" id="QKH22611.1"/>
    </source>
</evidence>
<accession>A0A0B5NLK3</accession>
<dbReference type="EMBL" id="CP009334">
    <property type="protein sequence ID" value="AJG74217.1"/>
    <property type="molecule type" value="Genomic_DNA"/>
</dbReference>
<evidence type="ECO:0000313" key="2">
    <source>
        <dbReference type="EMBL" id="MDR4174731.1"/>
    </source>
</evidence>
<organism evidence="3 5">
    <name type="scientific">Bacillus thuringiensis</name>
    <dbReference type="NCBI Taxonomy" id="1428"/>
    <lineage>
        <taxon>Bacteria</taxon>
        <taxon>Bacillati</taxon>
        <taxon>Bacillota</taxon>
        <taxon>Bacilli</taxon>
        <taxon>Bacillales</taxon>
        <taxon>Bacillaceae</taxon>
        <taxon>Bacillus</taxon>
        <taxon>Bacillus cereus group</taxon>
    </lineage>
</organism>
<name>A0A0B5NLK3_BACTU</name>
<keyword evidence="3" id="KW-0614">Plasmid</keyword>
<dbReference type="Proteomes" id="UP001181533">
    <property type="component" value="Unassembled WGS sequence"/>
</dbReference>
<dbReference type="Proteomes" id="UP000031876">
    <property type="component" value="Plasmid 2"/>
</dbReference>
<dbReference type="KEGG" id="btw:BF38_5961"/>
<dbReference type="RefSeq" id="WP_000910989.1">
    <property type="nucleotide sequence ID" value="NZ_CP009334.1"/>
</dbReference>
<gene>
    <name evidence="1" type="ORF">BF38_5961</name>
    <name evidence="2" type="ORF">FO599_01115</name>
    <name evidence="3" type="ORF">FOC89_01085</name>
</gene>
<evidence type="ECO:0000313" key="1">
    <source>
        <dbReference type="EMBL" id="AJG74217.1"/>
    </source>
</evidence>
<reference evidence="1 4" key="1">
    <citation type="journal article" date="2015" name="Genome Announc.">
        <title>Complete genome sequences for 35 biothreat assay-relevant bacillus species.</title>
        <authorList>
            <person name="Johnson S.L."/>
            <person name="Daligault H.E."/>
            <person name="Davenport K.W."/>
            <person name="Jaissle J."/>
            <person name="Frey K.G."/>
            <person name="Ladner J.T."/>
            <person name="Broomall S.M."/>
            <person name="Bishop-Lilly K.A."/>
            <person name="Bruce D.C."/>
            <person name="Gibbons H.S."/>
            <person name="Coyne S.R."/>
            <person name="Lo C.C."/>
            <person name="Meincke L."/>
            <person name="Munk A.C."/>
            <person name="Koroleva G.I."/>
            <person name="Rosenzweig C.N."/>
            <person name="Palacios G.F."/>
            <person name="Redden C.L."/>
            <person name="Minogue T.D."/>
            <person name="Chain P.S."/>
        </authorList>
    </citation>
    <scope>NUCLEOTIDE SEQUENCE [LARGE SCALE GENOMIC DNA]</scope>
    <source>
        <strain evidence="1 4">HD1011</strain>
        <plasmid evidence="1 4">2</plasmid>
    </source>
</reference>
<geneLocation type="plasmid" evidence="3 5">
    <name>unnamed3</name>
</geneLocation>